<protein>
    <recommendedName>
        <fullName evidence="2">histidine kinase</fullName>
        <ecNumber evidence="2">2.7.13.3</ecNumber>
    </recommendedName>
</protein>
<feature type="transmembrane region" description="Helical" evidence="9">
    <location>
        <begin position="206"/>
        <end position="231"/>
    </location>
</feature>
<dbReference type="SUPFAM" id="SSF52172">
    <property type="entry name" value="CheY-like"/>
    <property type="match status" value="1"/>
</dbReference>
<proteinExistence type="predicted"/>
<dbReference type="Pfam" id="PF07696">
    <property type="entry name" value="7TMR-DISMED2"/>
    <property type="match status" value="1"/>
</dbReference>
<evidence type="ECO:0000256" key="9">
    <source>
        <dbReference type="SAM" id="Phobius"/>
    </source>
</evidence>
<dbReference type="InterPro" id="IPR036890">
    <property type="entry name" value="HATPase_C_sf"/>
</dbReference>
<organism evidence="12">
    <name type="scientific">hydrothermal vent metagenome</name>
    <dbReference type="NCBI Taxonomy" id="652676"/>
    <lineage>
        <taxon>unclassified sequences</taxon>
        <taxon>metagenomes</taxon>
        <taxon>ecological metagenomes</taxon>
    </lineage>
</organism>
<sequence length="894" mass="101138">MQLVLFVLLLLVTTAPTQALTLEPSISGNLLGRQLDAWEEVTPLTNPQDIQQQVFDWQPQTAQIPNPGITRHPIWYRLQVDVPTLYDQWSALIGYALIDKLDVFVFQQDTLIGQYELGDHLPYEQRLVNDLEFQVPLDFSSTGNYTLYFRIENSGMLQFPLSLWTQAELKNHSQNRDIVLGIYIGFLVAIGIYNFALYIAIRRRYILYFVSFLSSYTIFFIALFGMGYRYIWPDFPWFEERATIFMSSFCLLFASLFSSEFLDAKPRFPKVVKAMKNLAIALSIVAIIATQIPDYADAISVMMTLALIIPILLIIVTTMAGLSQRGSGRLYIIGLYLMALAIILHDLSRQGIILMSLPLQYVSHIGAAGLILVHSLAIVWRLGEQRLALIKSQRAMLKAQEESINSQKRLQEAVKNRNQSEADNRAKSAFMAMMSHEIRTPLNGVLGMVELLQHTRLDQQQRQYIDTIADSGESLLSILNDILDLSKIESGKLQIEHRPLDLHELINNALMLYSRQSREKKLLLVANIHPPLFRTIIADELRLKQILLNFISNAIKFTQHGHVCVSAEIANSDLILTVTDTGIGIDKEYITRLFDSFSQADISTSRTHGGTGLGLAICKRLADAMGAKIQVSSSIGEGASFRLQLPNVMPADKIDLPSLSYSHFHLQLNNPIEQRTVSDFLLALGMHAENQHSTNNVVLITDSPDNRPRGYSSSLLLVDEHWSRFSSDIQLQRPLRTTELLNALLRLQQKQLLEQEHCSNESPPVIWIAEDNFVNQKVIGGLLKHLGVTYRVFDNGQELFETYKLSHEKPDLILMDCEMPIMDGFEATVNIRSTEATNNWHRAPIIALTAHPARDLEDQAKESGMDGIISKPIRKEALHRLCQQWSPNKKTPLI</sequence>
<feature type="domain" description="Histidine kinase" evidence="10">
    <location>
        <begin position="433"/>
        <end position="649"/>
    </location>
</feature>
<feature type="transmembrane region" description="Helical" evidence="9">
    <location>
        <begin position="178"/>
        <end position="199"/>
    </location>
</feature>
<evidence type="ECO:0000256" key="3">
    <source>
        <dbReference type="ARBA" id="ARBA00022553"/>
    </source>
</evidence>
<dbReference type="EMBL" id="CZQC01000066">
    <property type="protein sequence ID" value="CUS42411.1"/>
    <property type="molecule type" value="Genomic_DNA"/>
</dbReference>
<keyword evidence="9" id="KW-1133">Transmembrane helix</keyword>
<dbReference type="InterPro" id="IPR003661">
    <property type="entry name" value="HisK_dim/P_dom"/>
</dbReference>
<name>A0A160TEC7_9ZZZZ</name>
<feature type="domain" description="Response regulatory" evidence="11">
    <location>
        <begin position="765"/>
        <end position="886"/>
    </location>
</feature>
<dbReference type="SUPFAM" id="SSF47384">
    <property type="entry name" value="Homodimeric domain of signal transducing histidine kinase"/>
    <property type="match status" value="1"/>
</dbReference>
<dbReference type="Gene3D" id="1.10.287.130">
    <property type="match status" value="1"/>
</dbReference>
<dbReference type="SMART" id="SM00448">
    <property type="entry name" value="REC"/>
    <property type="match status" value="1"/>
</dbReference>
<dbReference type="Pfam" id="PF02518">
    <property type="entry name" value="HATPase_c"/>
    <property type="match status" value="1"/>
</dbReference>
<dbReference type="PRINTS" id="PR00344">
    <property type="entry name" value="BCTRLSENSOR"/>
</dbReference>
<accession>A0A160TEC7</accession>
<dbReference type="PROSITE" id="PS50110">
    <property type="entry name" value="RESPONSE_REGULATORY"/>
    <property type="match status" value="1"/>
</dbReference>
<dbReference type="CDD" id="cd16922">
    <property type="entry name" value="HATPase_EvgS-ArcB-TorS-like"/>
    <property type="match status" value="1"/>
</dbReference>
<feature type="transmembrane region" description="Helical" evidence="9">
    <location>
        <begin position="274"/>
        <end position="292"/>
    </location>
</feature>
<evidence type="ECO:0000256" key="7">
    <source>
        <dbReference type="ARBA" id="ARBA00022840"/>
    </source>
</evidence>
<keyword evidence="8" id="KW-0902">Two-component regulatory system</keyword>
<comment type="catalytic activity">
    <reaction evidence="1">
        <text>ATP + protein L-histidine = ADP + protein N-phospho-L-histidine.</text>
        <dbReference type="EC" id="2.7.13.3"/>
    </reaction>
</comment>
<dbReference type="SUPFAM" id="SSF55874">
    <property type="entry name" value="ATPase domain of HSP90 chaperone/DNA topoisomerase II/histidine kinase"/>
    <property type="match status" value="1"/>
</dbReference>
<feature type="transmembrane region" description="Helical" evidence="9">
    <location>
        <begin position="243"/>
        <end position="262"/>
    </location>
</feature>
<evidence type="ECO:0000256" key="1">
    <source>
        <dbReference type="ARBA" id="ARBA00000085"/>
    </source>
</evidence>
<dbReference type="InterPro" id="IPR011623">
    <property type="entry name" value="7TMR_DISM_rcpt_extracell_dom1"/>
</dbReference>
<evidence type="ECO:0000256" key="4">
    <source>
        <dbReference type="ARBA" id="ARBA00022679"/>
    </source>
</evidence>
<dbReference type="PANTHER" id="PTHR45339:SF1">
    <property type="entry name" value="HYBRID SIGNAL TRANSDUCTION HISTIDINE KINASE J"/>
    <property type="match status" value="1"/>
</dbReference>
<dbReference type="CDD" id="cd17546">
    <property type="entry name" value="REC_hyHK_CKI1_RcsC-like"/>
    <property type="match status" value="1"/>
</dbReference>
<dbReference type="SMART" id="SM00388">
    <property type="entry name" value="HisKA"/>
    <property type="match status" value="1"/>
</dbReference>
<feature type="transmembrane region" description="Helical" evidence="9">
    <location>
        <begin position="328"/>
        <end position="345"/>
    </location>
</feature>
<dbReference type="PROSITE" id="PS50109">
    <property type="entry name" value="HIS_KIN"/>
    <property type="match status" value="1"/>
</dbReference>
<dbReference type="FunFam" id="3.30.565.10:FF:000010">
    <property type="entry name" value="Sensor histidine kinase RcsC"/>
    <property type="match status" value="1"/>
</dbReference>
<dbReference type="InterPro" id="IPR011622">
    <property type="entry name" value="7TMR_DISM_rcpt_extracell_dom2"/>
</dbReference>
<evidence type="ECO:0000256" key="6">
    <source>
        <dbReference type="ARBA" id="ARBA00022777"/>
    </source>
</evidence>
<evidence type="ECO:0000313" key="12">
    <source>
        <dbReference type="EMBL" id="CUS42411.1"/>
    </source>
</evidence>
<evidence type="ECO:0000259" key="11">
    <source>
        <dbReference type="PROSITE" id="PS50110"/>
    </source>
</evidence>
<keyword evidence="4" id="KW-0808">Transferase</keyword>
<dbReference type="EC" id="2.7.13.3" evidence="2"/>
<keyword evidence="7" id="KW-0067">ATP-binding</keyword>
<dbReference type="Gene3D" id="2.60.40.2380">
    <property type="match status" value="1"/>
</dbReference>
<dbReference type="SMART" id="SM00387">
    <property type="entry name" value="HATPase_c"/>
    <property type="match status" value="1"/>
</dbReference>
<keyword evidence="9" id="KW-0472">Membrane</keyword>
<dbReference type="Gene3D" id="3.40.50.2300">
    <property type="match status" value="1"/>
</dbReference>
<dbReference type="CDD" id="cd00082">
    <property type="entry name" value="HisKA"/>
    <property type="match status" value="1"/>
</dbReference>
<dbReference type="Pfam" id="PF07695">
    <property type="entry name" value="7TMR-DISM_7TM"/>
    <property type="match status" value="1"/>
</dbReference>
<keyword evidence="5" id="KW-0547">Nucleotide-binding</keyword>
<dbReference type="InterPro" id="IPR001789">
    <property type="entry name" value="Sig_transdc_resp-reg_receiver"/>
</dbReference>
<gene>
    <name evidence="12" type="ORF">MGWOODY_Tha176</name>
</gene>
<dbReference type="Pfam" id="PF00072">
    <property type="entry name" value="Response_reg"/>
    <property type="match status" value="1"/>
</dbReference>
<evidence type="ECO:0000256" key="8">
    <source>
        <dbReference type="ARBA" id="ARBA00023012"/>
    </source>
</evidence>
<evidence type="ECO:0000256" key="5">
    <source>
        <dbReference type="ARBA" id="ARBA00022741"/>
    </source>
</evidence>
<keyword evidence="9" id="KW-0812">Transmembrane</keyword>
<dbReference type="InterPro" id="IPR003594">
    <property type="entry name" value="HATPase_dom"/>
</dbReference>
<dbReference type="InterPro" id="IPR005467">
    <property type="entry name" value="His_kinase_dom"/>
</dbReference>
<keyword evidence="3" id="KW-0597">Phosphoprotein</keyword>
<feature type="transmembrane region" description="Helical" evidence="9">
    <location>
        <begin position="298"/>
        <end position="316"/>
    </location>
</feature>
<evidence type="ECO:0000256" key="2">
    <source>
        <dbReference type="ARBA" id="ARBA00012438"/>
    </source>
</evidence>
<evidence type="ECO:0000259" key="10">
    <source>
        <dbReference type="PROSITE" id="PS50109"/>
    </source>
</evidence>
<dbReference type="Pfam" id="PF00512">
    <property type="entry name" value="HisKA"/>
    <property type="match status" value="1"/>
</dbReference>
<dbReference type="InterPro" id="IPR004358">
    <property type="entry name" value="Sig_transdc_His_kin-like_C"/>
</dbReference>
<dbReference type="InterPro" id="IPR011006">
    <property type="entry name" value="CheY-like_superfamily"/>
</dbReference>
<dbReference type="GO" id="GO:0005524">
    <property type="term" value="F:ATP binding"/>
    <property type="evidence" value="ECO:0007669"/>
    <property type="project" value="UniProtKB-KW"/>
</dbReference>
<dbReference type="FunFam" id="1.10.287.130:FF:000002">
    <property type="entry name" value="Two-component osmosensing histidine kinase"/>
    <property type="match status" value="1"/>
</dbReference>
<dbReference type="PANTHER" id="PTHR45339">
    <property type="entry name" value="HYBRID SIGNAL TRANSDUCTION HISTIDINE KINASE J"/>
    <property type="match status" value="1"/>
</dbReference>
<dbReference type="GO" id="GO:0000155">
    <property type="term" value="F:phosphorelay sensor kinase activity"/>
    <property type="evidence" value="ECO:0007669"/>
    <property type="project" value="InterPro"/>
</dbReference>
<keyword evidence="6 12" id="KW-0418">Kinase</keyword>
<dbReference type="InterPro" id="IPR036097">
    <property type="entry name" value="HisK_dim/P_sf"/>
</dbReference>
<dbReference type="Gene3D" id="3.30.565.10">
    <property type="entry name" value="Histidine kinase-like ATPase, C-terminal domain"/>
    <property type="match status" value="1"/>
</dbReference>
<dbReference type="AlphaFoldDB" id="A0A160TEC7"/>
<reference evidence="12" key="1">
    <citation type="submission" date="2015-10" db="EMBL/GenBank/DDBJ databases">
        <authorList>
            <person name="Gilbert D.G."/>
        </authorList>
    </citation>
    <scope>NUCLEOTIDE SEQUENCE</scope>
</reference>